<proteinExistence type="predicted"/>
<keyword evidence="2" id="KW-0547">Nucleotide-binding</keyword>
<name>A0A7Z0EEE4_9MICO</name>
<protein>
    <recommendedName>
        <fullName evidence="5">Maltokinase N-terminal cap domain-containing protein</fullName>
    </recommendedName>
</protein>
<dbReference type="GO" id="GO:0005524">
    <property type="term" value="F:ATP binding"/>
    <property type="evidence" value="ECO:0007669"/>
    <property type="project" value="UniProtKB-KW"/>
</dbReference>
<keyword evidence="1" id="KW-0808">Transferase</keyword>
<evidence type="ECO:0000256" key="2">
    <source>
        <dbReference type="ARBA" id="ARBA00022741"/>
    </source>
</evidence>
<dbReference type="Pfam" id="PF18085">
    <property type="entry name" value="Mak_N_cap"/>
    <property type="match status" value="1"/>
</dbReference>
<feature type="domain" description="Maltokinase N-terminal cap" evidence="5">
    <location>
        <begin position="20"/>
        <end position="103"/>
    </location>
</feature>
<keyword evidence="4" id="KW-0067">ATP-binding</keyword>
<dbReference type="Proteomes" id="UP000537260">
    <property type="component" value="Unassembled WGS sequence"/>
</dbReference>
<organism evidence="6 7">
    <name type="scientific">Glaciibacter psychrotolerans</name>
    <dbReference type="NCBI Taxonomy" id="670054"/>
    <lineage>
        <taxon>Bacteria</taxon>
        <taxon>Bacillati</taxon>
        <taxon>Actinomycetota</taxon>
        <taxon>Actinomycetes</taxon>
        <taxon>Micrococcales</taxon>
        <taxon>Microbacteriaceae</taxon>
        <taxon>Glaciibacter</taxon>
    </lineage>
</organism>
<gene>
    <name evidence="6" type="ORF">HNR05_001918</name>
</gene>
<evidence type="ECO:0000256" key="3">
    <source>
        <dbReference type="ARBA" id="ARBA00022777"/>
    </source>
</evidence>
<keyword evidence="3" id="KW-0418">Kinase</keyword>
<evidence type="ECO:0000259" key="5">
    <source>
        <dbReference type="Pfam" id="PF18085"/>
    </source>
</evidence>
<dbReference type="InterPro" id="IPR040999">
    <property type="entry name" value="Mak_N_cap"/>
</dbReference>
<dbReference type="NCBIfam" id="NF047744">
    <property type="entry name" value="CG0192_rel"/>
    <property type="match status" value="1"/>
</dbReference>
<dbReference type="AlphaFoldDB" id="A0A7Z0EEE4"/>
<dbReference type="EMBL" id="JACCFM010000001">
    <property type="protein sequence ID" value="NYJ20127.1"/>
    <property type="molecule type" value="Genomic_DNA"/>
</dbReference>
<evidence type="ECO:0000313" key="6">
    <source>
        <dbReference type="EMBL" id="NYJ20127.1"/>
    </source>
</evidence>
<evidence type="ECO:0000256" key="4">
    <source>
        <dbReference type="ARBA" id="ARBA00022840"/>
    </source>
</evidence>
<comment type="caution">
    <text evidence="6">The sequence shown here is derived from an EMBL/GenBank/DDBJ whole genome shotgun (WGS) entry which is preliminary data.</text>
</comment>
<evidence type="ECO:0000313" key="7">
    <source>
        <dbReference type="Proteomes" id="UP000537260"/>
    </source>
</evidence>
<keyword evidence="7" id="KW-1185">Reference proteome</keyword>
<reference evidence="6 7" key="1">
    <citation type="submission" date="2020-07" db="EMBL/GenBank/DDBJ databases">
        <title>Sequencing the genomes of 1000 actinobacteria strains.</title>
        <authorList>
            <person name="Klenk H.-P."/>
        </authorList>
    </citation>
    <scope>NUCLEOTIDE SEQUENCE [LARGE SCALE GENOMIC DNA]</scope>
    <source>
        <strain evidence="6 7">LI1</strain>
    </source>
</reference>
<sequence>MAFIYHAEISPTKLQLVTTWAPTQLWFPGDSGAEFSLVASYRFDDPAGEVGIETLLVRAGDGPVLQIPLTYRGAPLAGAEAWLITTMTHSVLGERWVYDATGDPVYLAAVARAALTGGHEAEQFHDVDGVKVLRPSTATVSGSGEPGASVVTMPHIEAVSTEQATESTVVETDALRLVVMRLPGAEGGAAPEATAVLTGTWAGQQEPHLLVSVTLR</sequence>
<evidence type="ECO:0000256" key="1">
    <source>
        <dbReference type="ARBA" id="ARBA00022679"/>
    </source>
</evidence>
<accession>A0A7Z0EEE4</accession>
<dbReference type="RefSeq" id="WP_179578781.1">
    <property type="nucleotide sequence ID" value="NZ_JACCFM010000001.1"/>
</dbReference>
<dbReference type="GO" id="GO:0016301">
    <property type="term" value="F:kinase activity"/>
    <property type="evidence" value="ECO:0007669"/>
    <property type="project" value="UniProtKB-KW"/>
</dbReference>